<reference evidence="2 3" key="1">
    <citation type="submission" date="2018-10" db="EMBL/GenBank/DDBJ databases">
        <authorList>
            <person name="Criscuolo A."/>
        </authorList>
    </citation>
    <scope>NUCLEOTIDE SEQUENCE [LARGE SCALE GENOMIC DNA]</scope>
    <source>
        <strain evidence="2">DnA1</strain>
    </source>
</reference>
<evidence type="ECO:0000313" key="3">
    <source>
        <dbReference type="Proteomes" id="UP000277294"/>
    </source>
</evidence>
<dbReference type="InterPro" id="IPR036005">
    <property type="entry name" value="Creatinase/aminopeptidase-like"/>
</dbReference>
<dbReference type="CDD" id="cd01066">
    <property type="entry name" value="APP_MetAP"/>
    <property type="match status" value="1"/>
</dbReference>
<proteinExistence type="predicted"/>
<accession>A0A3P4AZL5</accession>
<evidence type="ECO:0000259" key="1">
    <source>
        <dbReference type="Pfam" id="PF00557"/>
    </source>
</evidence>
<dbReference type="SUPFAM" id="SSF55920">
    <property type="entry name" value="Creatinase/aminopeptidase"/>
    <property type="match status" value="1"/>
</dbReference>
<dbReference type="EMBL" id="UWPJ01000011">
    <property type="protein sequence ID" value="VCU69212.1"/>
    <property type="molecule type" value="Genomic_DNA"/>
</dbReference>
<dbReference type="OrthoDB" id="9803194at2"/>
<dbReference type="AlphaFoldDB" id="A0A3P4AZL5"/>
<evidence type="ECO:0000313" key="2">
    <source>
        <dbReference type="EMBL" id="VCU69212.1"/>
    </source>
</evidence>
<sequence>MSDNNSRVLHPISTAELERRWQAVRLQMEARGIDALVMQNANDWLGGYVKWFTDRPATNAYPRAIVFARSGHMISVEQGPTGGVRQVEADDLADRGVERILFTPSYASIHYTGHYDADLVLGELKRAGYKTIGMVGTACMYHDFCAHLLKSLDAAGVKVVDATDMVDHIKAIKSPEEIEAIQRMAAMQDEVLQALTRHIRPGMKDFEISAYAQYVGQLHGSEQGLFIGSSSPAGRAAMYKPRHLQGREIREGDSFTLLIENNGPGGYYGELARTFVLGKASEELKDTIALLVEAQRHTLDQLKPGALPADILSAHNAFMRSRGMREETRLYCHGQGYDMVERPLIREDETMPIAAGMNIVAHPGHATPSVFTTVCDNYIIGPDGPGECLHKTPKTIIEI</sequence>
<feature type="domain" description="Peptidase M24" evidence="1">
    <location>
        <begin position="179"/>
        <end position="366"/>
    </location>
</feature>
<dbReference type="Proteomes" id="UP000277294">
    <property type="component" value="Unassembled WGS sequence"/>
</dbReference>
<dbReference type="InterPro" id="IPR000994">
    <property type="entry name" value="Pept_M24"/>
</dbReference>
<dbReference type="Pfam" id="PF00557">
    <property type="entry name" value="Peptidase_M24"/>
    <property type="match status" value="1"/>
</dbReference>
<protein>
    <submittedName>
        <fullName evidence="2">Aminopeptidase</fullName>
    </submittedName>
</protein>
<keyword evidence="3" id="KW-1185">Reference proteome</keyword>
<name>A0A3P4AZL5_9BURK</name>
<dbReference type="SUPFAM" id="SSF53092">
    <property type="entry name" value="Creatinase/prolidase N-terminal domain"/>
    <property type="match status" value="1"/>
</dbReference>
<organism evidence="2 3">
    <name type="scientific">Pigmentiphaga humi</name>
    <dbReference type="NCBI Taxonomy" id="2478468"/>
    <lineage>
        <taxon>Bacteria</taxon>
        <taxon>Pseudomonadati</taxon>
        <taxon>Pseudomonadota</taxon>
        <taxon>Betaproteobacteria</taxon>
        <taxon>Burkholderiales</taxon>
        <taxon>Alcaligenaceae</taxon>
        <taxon>Pigmentiphaga</taxon>
    </lineage>
</organism>
<keyword evidence="2" id="KW-0031">Aminopeptidase</keyword>
<dbReference type="GO" id="GO:0004177">
    <property type="term" value="F:aminopeptidase activity"/>
    <property type="evidence" value="ECO:0007669"/>
    <property type="project" value="UniProtKB-KW"/>
</dbReference>
<dbReference type="RefSeq" id="WP_124078553.1">
    <property type="nucleotide sequence ID" value="NZ_UWPJ01000011.1"/>
</dbReference>
<keyword evidence="2" id="KW-0378">Hydrolase</keyword>
<keyword evidence="2" id="KW-0645">Protease</keyword>
<dbReference type="PANTHER" id="PTHR46112:SF2">
    <property type="entry name" value="XAA-PRO AMINOPEPTIDASE P-RELATED"/>
    <property type="match status" value="1"/>
</dbReference>
<dbReference type="InterPro" id="IPR050659">
    <property type="entry name" value="Peptidase_M24B"/>
</dbReference>
<dbReference type="Gene3D" id="3.90.230.10">
    <property type="entry name" value="Creatinase/methionine aminopeptidase superfamily"/>
    <property type="match status" value="1"/>
</dbReference>
<gene>
    <name evidence="2" type="ORF">PIGHUM_01272</name>
</gene>
<dbReference type="InterPro" id="IPR029149">
    <property type="entry name" value="Creatin/AminoP/Spt16_N"/>
</dbReference>
<dbReference type="PANTHER" id="PTHR46112">
    <property type="entry name" value="AMINOPEPTIDASE"/>
    <property type="match status" value="1"/>
</dbReference>
<dbReference type="Gene3D" id="3.40.350.10">
    <property type="entry name" value="Creatinase/prolidase N-terminal domain"/>
    <property type="match status" value="1"/>
</dbReference>